<accession>A0AAE0U9D2</accession>
<comment type="caution">
    <text evidence="1">The sequence shown here is derived from an EMBL/GenBank/DDBJ whole genome shotgun (WGS) entry which is preliminary data.</text>
</comment>
<dbReference type="InterPro" id="IPR052895">
    <property type="entry name" value="HetReg/Transcr_Mod"/>
</dbReference>
<evidence type="ECO:0000313" key="2">
    <source>
        <dbReference type="Proteomes" id="UP001281003"/>
    </source>
</evidence>
<organism evidence="1 2">
    <name type="scientific">Sordaria brevicollis</name>
    <dbReference type="NCBI Taxonomy" id="83679"/>
    <lineage>
        <taxon>Eukaryota</taxon>
        <taxon>Fungi</taxon>
        <taxon>Dikarya</taxon>
        <taxon>Ascomycota</taxon>
        <taxon>Pezizomycotina</taxon>
        <taxon>Sordariomycetes</taxon>
        <taxon>Sordariomycetidae</taxon>
        <taxon>Sordariales</taxon>
        <taxon>Sordariaceae</taxon>
        <taxon>Sordaria</taxon>
    </lineage>
</organism>
<dbReference type="EMBL" id="JAUTDP010000010">
    <property type="protein sequence ID" value="KAK3395783.1"/>
    <property type="molecule type" value="Genomic_DNA"/>
</dbReference>
<gene>
    <name evidence="1" type="ORF">B0T20DRAFT_487204</name>
</gene>
<sequence>MSLKSKKLGPIHSNHQLPRYVYGRLKTWGHIRLIHLEPAIDPNARILLSLSQHKLEDAPAYDALSYTWGDPSNVRDITIFPPVVEGDSQSYRHLLSRFEFRGSDVWKPIPSKQHDTSTTLSVTYNCFSALRRLRYPTTPPDSSPTSDAAIDFMVHYHQSRRAGKFSDHVYDMTEGFHVRDMISEFYARLWFSRIWVLQEVYMGAQEHSARAGKGPSRLRLPPLLHCGDRSVEWSGIQPLHIDVDCRPAEGSENE</sequence>
<name>A0AAE0U9D2_SORBR</name>
<proteinExistence type="predicted"/>
<evidence type="ECO:0008006" key="3">
    <source>
        <dbReference type="Google" id="ProtNLM"/>
    </source>
</evidence>
<dbReference type="PANTHER" id="PTHR24148">
    <property type="entry name" value="ANKYRIN REPEAT DOMAIN-CONTAINING PROTEIN 39 HOMOLOG-RELATED"/>
    <property type="match status" value="1"/>
</dbReference>
<evidence type="ECO:0000313" key="1">
    <source>
        <dbReference type="EMBL" id="KAK3395783.1"/>
    </source>
</evidence>
<dbReference type="Proteomes" id="UP001281003">
    <property type="component" value="Unassembled WGS sequence"/>
</dbReference>
<keyword evidence="2" id="KW-1185">Reference proteome</keyword>
<dbReference type="AlphaFoldDB" id="A0AAE0U9D2"/>
<reference evidence="1" key="2">
    <citation type="submission" date="2023-07" db="EMBL/GenBank/DDBJ databases">
        <authorList>
            <consortium name="Lawrence Berkeley National Laboratory"/>
            <person name="Haridas S."/>
            <person name="Hensen N."/>
            <person name="Bonometti L."/>
            <person name="Westerberg I."/>
            <person name="Brannstrom I.O."/>
            <person name="Guillou S."/>
            <person name="Cros-Aarteil S."/>
            <person name="Calhoun S."/>
            <person name="Kuo A."/>
            <person name="Mondo S."/>
            <person name="Pangilinan J."/>
            <person name="Riley R."/>
            <person name="LaButti K."/>
            <person name="Andreopoulos B."/>
            <person name="Lipzen A."/>
            <person name="Chen C."/>
            <person name="Yanf M."/>
            <person name="Daum C."/>
            <person name="Ng V."/>
            <person name="Clum A."/>
            <person name="Steindorff A."/>
            <person name="Ohm R."/>
            <person name="Martin F."/>
            <person name="Silar P."/>
            <person name="Natvig D."/>
            <person name="Lalanne C."/>
            <person name="Gautier V."/>
            <person name="Ament-velasquez S.L."/>
            <person name="Kruys A."/>
            <person name="Hutchinson M.I."/>
            <person name="Powell A.J."/>
            <person name="Barry K."/>
            <person name="Miller A.N."/>
            <person name="Grigoriev I.V."/>
            <person name="Debuchy R."/>
            <person name="Gladieux P."/>
            <person name="Thoren M.H."/>
            <person name="Johannesson H."/>
        </authorList>
    </citation>
    <scope>NUCLEOTIDE SEQUENCE</scope>
    <source>
        <strain evidence="1">FGSC 1904</strain>
    </source>
</reference>
<dbReference type="PANTHER" id="PTHR24148:SF73">
    <property type="entry name" value="HET DOMAIN PROTEIN (AFU_ORTHOLOGUE AFUA_8G01020)"/>
    <property type="match status" value="1"/>
</dbReference>
<reference evidence="1" key="1">
    <citation type="journal article" date="2023" name="Mol. Phylogenet. Evol.">
        <title>Genome-scale phylogeny and comparative genomics of the fungal order Sordariales.</title>
        <authorList>
            <person name="Hensen N."/>
            <person name="Bonometti L."/>
            <person name="Westerberg I."/>
            <person name="Brannstrom I.O."/>
            <person name="Guillou S."/>
            <person name="Cros-Aarteil S."/>
            <person name="Calhoun S."/>
            <person name="Haridas S."/>
            <person name="Kuo A."/>
            <person name="Mondo S."/>
            <person name="Pangilinan J."/>
            <person name="Riley R."/>
            <person name="LaButti K."/>
            <person name="Andreopoulos B."/>
            <person name="Lipzen A."/>
            <person name="Chen C."/>
            <person name="Yan M."/>
            <person name="Daum C."/>
            <person name="Ng V."/>
            <person name="Clum A."/>
            <person name="Steindorff A."/>
            <person name="Ohm R.A."/>
            <person name="Martin F."/>
            <person name="Silar P."/>
            <person name="Natvig D.O."/>
            <person name="Lalanne C."/>
            <person name="Gautier V."/>
            <person name="Ament-Velasquez S.L."/>
            <person name="Kruys A."/>
            <person name="Hutchinson M.I."/>
            <person name="Powell A.J."/>
            <person name="Barry K."/>
            <person name="Miller A.N."/>
            <person name="Grigoriev I.V."/>
            <person name="Debuchy R."/>
            <person name="Gladieux P."/>
            <person name="Hiltunen Thoren M."/>
            <person name="Johannesson H."/>
        </authorList>
    </citation>
    <scope>NUCLEOTIDE SEQUENCE</scope>
    <source>
        <strain evidence="1">FGSC 1904</strain>
    </source>
</reference>
<protein>
    <recommendedName>
        <fullName evidence="3">Heterokaryon incompatibility domain-containing protein</fullName>
    </recommendedName>
</protein>